<name>A0A9W6BQ26_9CHLO</name>
<evidence type="ECO:0000256" key="6">
    <source>
        <dbReference type="RuleBase" id="RU368066"/>
    </source>
</evidence>
<dbReference type="OrthoDB" id="420519at2759"/>
<gene>
    <name evidence="8" type="primary">PLEST003052</name>
    <name evidence="8" type="ORF">PLESTB_001066900</name>
</gene>
<feature type="transmembrane region" description="Helical" evidence="6">
    <location>
        <begin position="438"/>
        <end position="463"/>
    </location>
</feature>
<dbReference type="GO" id="GO:0022857">
    <property type="term" value="F:transmembrane transporter activity"/>
    <property type="evidence" value="ECO:0007669"/>
    <property type="project" value="UniProtKB-UniRule"/>
</dbReference>
<feature type="transmembrane region" description="Helical" evidence="6">
    <location>
        <begin position="42"/>
        <end position="61"/>
    </location>
</feature>
<comment type="function">
    <text evidence="6">Choline transporter.</text>
</comment>
<evidence type="ECO:0000256" key="4">
    <source>
        <dbReference type="ARBA" id="ARBA00022989"/>
    </source>
</evidence>
<feature type="region of interest" description="Disordered" evidence="7">
    <location>
        <begin position="1"/>
        <end position="26"/>
    </location>
</feature>
<keyword evidence="9" id="KW-1185">Reference proteome</keyword>
<feature type="transmembrane region" description="Helical" evidence="6">
    <location>
        <begin position="142"/>
        <end position="161"/>
    </location>
</feature>
<feature type="transmembrane region" description="Helical" evidence="6">
    <location>
        <begin position="344"/>
        <end position="368"/>
    </location>
</feature>
<feature type="transmembrane region" description="Helical" evidence="6">
    <location>
        <begin position="380"/>
        <end position="399"/>
    </location>
</feature>
<dbReference type="PANTHER" id="PTHR12385:SF98">
    <property type="entry name" value="CHOLINE TRANSPORTER-LIKE PROTEIN"/>
    <property type="match status" value="1"/>
</dbReference>
<feature type="transmembrane region" description="Helical" evidence="6">
    <location>
        <begin position="113"/>
        <end position="135"/>
    </location>
</feature>
<evidence type="ECO:0000313" key="9">
    <source>
        <dbReference type="Proteomes" id="UP001165080"/>
    </source>
</evidence>
<feature type="transmembrane region" description="Helical" evidence="6">
    <location>
        <begin position="211"/>
        <end position="239"/>
    </location>
</feature>
<protein>
    <recommendedName>
        <fullName evidence="6">Choline transporter-like protein</fullName>
    </recommendedName>
</protein>
<comment type="similarity">
    <text evidence="2 6">Belongs to the CTL (choline transporter-like) family.</text>
</comment>
<evidence type="ECO:0000256" key="1">
    <source>
        <dbReference type="ARBA" id="ARBA00004141"/>
    </source>
</evidence>
<dbReference type="PANTHER" id="PTHR12385">
    <property type="entry name" value="CHOLINE TRANSPORTER-LIKE (SLC FAMILY 44)"/>
    <property type="match status" value="1"/>
</dbReference>
<comment type="subcellular location">
    <subcellularLocation>
        <location evidence="6">Cell membrane</location>
        <topology evidence="6">Multi-pass membrane protein</topology>
    </subcellularLocation>
    <subcellularLocation>
        <location evidence="1">Membrane</location>
        <topology evidence="1">Multi-pass membrane protein</topology>
    </subcellularLocation>
</comment>
<organism evidence="8 9">
    <name type="scientific">Pleodorina starrii</name>
    <dbReference type="NCBI Taxonomy" id="330485"/>
    <lineage>
        <taxon>Eukaryota</taxon>
        <taxon>Viridiplantae</taxon>
        <taxon>Chlorophyta</taxon>
        <taxon>core chlorophytes</taxon>
        <taxon>Chlorophyceae</taxon>
        <taxon>CS clade</taxon>
        <taxon>Chlamydomonadales</taxon>
        <taxon>Volvocaceae</taxon>
        <taxon>Pleodorina</taxon>
    </lineage>
</organism>
<evidence type="ECO:0000256" key="2">
    <source>
        <dbReference type="ARBA" id="ARBA00007168"/>
    </source>
</evidence>
<sequence length="572" mass="60083">MAIGSSQEDFAGRRSGPDEPLLSNGTGLFELRNRPRRNVPWLVAYLVVLATALGGGVFAFLHRNTRYADLTSHGLGDPTLCPITATTHSARRLLQQGPDAPTPFDLDLFMRAAGAWVGASVGGAILVGLLFIWLVRVSPAGLVAVALALQVAVPASMGVVALTQRVWAAGAVLLALAGLMVLLFMLWKPQIELVTRLLGLAGRGLSANPGLVPLALGLQLGLVGLLELPLLMAAIAAAMNGTLVYNTDRVDRGSATAAEQCLDADGGQVPCCEWQTEPWVPAYLAFAFVAMTWSLFLAFQIKMFTVAGATAQWYFQSASASAASGSGSGGGGTGRYRSRTLTSLRFAVGPSLGSLCLGSAVLTLVSMVRQAMEKARREHGQNLIAACAAACLSLLLALVEFVTRFATVRAAITGEAFMDAGRNVVALLTRNAMDAFGVWWLPPMILQSCSFLLALSWSVTVFLSSYATTWSHQAAASAQQATASAAITAVVGFLAAWAVLGFLASLLLNVIDSLFVCFAMDRDIGQVSSLDVHTVMSKLPTVGAVVQQPDGGLVYGAPQEQRGLLRGSESRV</sequence>
<dbReference type="InterPro" id="IPR007603">
    <property type="entry name" value="Choline_transptr-like"/>
</dbReference>
<dbReference type="EMBL" id="BRXU01000014">
    <property type="protein sequence ID" value="GLC56124.1"/>
    <property type="molecule type" value="Genomic_DNA"/>
</dbReference>
<comment type="caution">
    <text evidence="8">The sequence shown here is derived from an EMBL/GenBank/DDBJ whole genome shotgun (WGS) entry which is preliminary data.</text>
</comment>
<evidence type="ECO:0000256" key="5">
    <source>
        <dbReference type="ARBA" id="ARBA00023136"/>
    </source>
</evidence>
<dbReference type="AlphaFoldDB" id="A0A9W6BQ26"/>
<accession>A0A9W6BQ26</accession>
<feature type="transmembrane region" description="Helical" evidence="6">
    <location>
        <begin position="483"/>
        <end position="511"/>
    </location>
</feature>
<feature type="transmembrane region" description="Helical" evidence="6">
    <location>
        <begin position="167"/>
        <end position="187"/>
    </location>
</feature>
<evidence type="ECO:0000256" key="7">
    <source>
        <dbReference type="SAM" id="MobiDB-lite"/>
    </source>
</evidence>
<keyword evidence="3 6" id="KW-0812">Transmembrane</keyword>
<evidence type="ECO:0000313" key="8">
    <source>
        <dbReference type="EMBL" id="GLC56124.1"/>
    </source>
</evidence>
<proteinExistence type="inferred from homology"/>
<dbReference type="Pfam" id="PF04515">
    <property type="entry name" value="Choline_transpo"/>
    <property type="match status" value="1"/>
</dbReference>
<keyword evidence="5 6" id="KW-0472">Membrane</keyword>
<dbReference type="GO" id="GO:0005886">
    <property type="term" value="C:plasma membrane"/>
    <property type="evidence" value="ECO:0007669"/>
    <property type="project" value="UniProtKB-SubCell"/>
</dbReference>
<feature type="transmembrane region" description="Helical" evidence="6">
    <location>
        <begin position="280"/>
        <end position="299"/>
    </location>
</feature>
<keyword evidence="4 6" id="KW-1133">Transmembrane helix</keyword>
<dbReference type="Proteomes" id="UP001165080">
    <property type="component" value="Unassembled WGS sequence"/>
</dbReference>
<reference evidence="8 9" key="1">
    <citation type="journal article" date="2023" name="Commun. Biol.">
        <title>Reorganization of the ancestral sex-determining regions during the evolution of trioecy in Pleodorina starrii.</title>
        <authorList>
            <person name="Takahashi K."/>
            <person name="Suzuki S."/>
            <person name="Kawai-Toyooka H."/>
            <person name="Yamamoto K."/>
            <person name="Hamaji T."/>
            <person name="Ootsuki R."/>
            <person name="Yamaguchi H."/>
            <person name="Kawachi M."/>
            <person name="Higashiyama T."/>
            <person name="Nozaki H."/>
        </authorList>
    </citation>
    <scope>NUCLEOTIDE SEQUENCE [LARGE SCALE GENOMIC DNA]</scope>
    <source>
        <strain evidence="8 9">NIES-4479</strain>
    </source>
</reference>
<evidence type="ECO:0000256" key="3">
    <source>
        <dbReference type="ARBA" id="ARBA00022692"/>
    </source>
</evidence>